<evidence type="ECO:0000256" key="1">
    <source>
        <dbReference type="SAM" id="MobiDB-lite"/>
    </source>
</evidence>
<dbReference type="PANTHER" id="PTHR33349">
    <property type="entry name" value="EMB|CAB62594.1"/>
    <property type="match status" value="1"/>
</dbReference>
<dbReference type="InterPro" id="IPR012417">
    <property type="entry name" value="CaM-bd_dom_pln"/>
</dbReference>
<feature type="compositionally biased region" description="Basic and acidic residues" evidence="1">
    <location>
        <begin position="128"/>
        <end position="141"/>
    </location>
</feature>
<dbReference type="AlphaFoldDB" id="A0AAD2EDA4"/>
<evidence type="ECO:0000313" key="4">
    <source>
        <dbReference type="Proteomes" id="UP000834106"/>
    </source>
</evidence>
<feature type="compositionally biased region" description="Polar residues" evidence="1">
    <location>
        <begin position="94"/>
        <end position="125"/>
    </location>
</feature>
<keyword evidence="4" id="KW-1185">Reference proteome</keyword>
<feature type="compositionally biased region" description="Basic and acidic residues" evidence="1">
    <location>
        <begin position="277"/>
        <end position="287"/>
    </location>
</feature>
<evidence type="ECO:0000313" key="3">
    <source>
        <dbReference type="EMBL" id="CAI9783595.1"/>
    </source>
</evidence>
<feature type="compositionally biased region" description="Basic and acidic residues" evidence="1">
    <location>
        <begin position="330"/>
        <end position="348"/>
    </location>
</feature>
<feature type="compositionally biased region" description="Polar residues" evidence="1">
    <location>
        <begin position="353"/>
        <end position="367"/>
    </location>
</feature>
<dbReference type="Proteomes" id="UP000834106">
    <property type="component" value="Chromosome 20"/>
</dbReference>
<accession>A0AAD2EDA4</accession>
<feature type="compositionally biased region" description="Basic and acidic residues" evidence="1">
    <location>
        <begin position="312"/>
        <end position="323"/>
    </location>
</feature>
<sequence>MATRGRESAPGNEKKGTASHQVHGNTTQKNRRLSLSRPRDPPDPPASGKHIPNYLKPTLSSSPDVSKQLVKKQVSSDASKKLNLTRTKSLDKAGSSSPSRTPKPRNSPNPTLRSSSFSGKTTIAQKSVPDKLLKSTKDGGKHRPLYARSGSTVKKSSTISKKQDTEVGASTKKEQTTDSLERVITPDISEVPQLETLQEEQFSFMEAEEENIYAGSKNEMGYGVLALEDMEPVRQVQLLVLEDMEPLRQVQLESSKDDELVEYSTVSEHQDASAYVEMKEPDKHNAEEENETQMNGSVADIPQVEAEENEGEGAKALDEKEKVIVVGETLDSKGTKDQAVAKEVKQEAENAAPEQQSTQGKKNSAVSNDVIEETASKLREQRRNKVRALAGAFETVISLQEPK</sequence>
<feature type="compositionally biased region" description="Basic and acidic residues" evidence="1">
    <location>
        <begin position="161"/>
        <end position="181"/>
    </location>
</feature>
<name>A0AAD2EDA4_9LAMI</name>
<evidence type="ECO:0000259" key="2">
    <source>
        <dbReference type="SMART" id="SM01054"/>
    </source>
</evidence>
<feature type="compositionally biased region" description="Polar residues" evidence="1">
    <location>
        <begin position="18"/>
        <end position="28"/>
    </location>
</feature>
<feature type="compositionally biased region" description="Low complexity" evidence="1">
    <location>
        <begin position="149"/>
        <end position="160"/>
    </location>
</feature>
<dbReference type="Pfam" id="PF07839">
    <property type="entry name" value="CaM_binding"/>
    <property type="match status" value="1"/>
</dbReference>
<feature type="region of interest" description="Disordered" evidence="1">
    <location>
        <begin position="1"/>
        <end position="181"/>
    </location>
</feature>
<organism evidence="3 4">
    <name type="scientific">Fraxinus pennsylvanica</name>
    <dbReference type="NCBI Taxonomy" id="56036"/>
    <lineage>
        <taxon>Eukaryota</taxon>
        <taxon>Viridiplantae</taxon>
        <taxon>Streptophyta</taxon>
        <taxon>Embryophyta</taxon>
        <taxon>Tracheophyta</taxon>
        <taxon>Spermatophyta</taxon>
        <taxon>Magnoliopsida</taxon>
        <taxon>eudicotyledons</taxon>
        <taxon>Gunneridae</taxon>
        <taxon>Pentapetalae</taxon>
        <taxon>asterids</taxon>
        <taxon>lamiids</taxon>
        <taxon>Lamiales</taxon>
        <taxon>Oleaceae</taxon>
        <taxon>Oleeae</taxon>
        <taxon>Fraxinus</taxon>
    </lineage>
</organism>
<proteinExistence type="predicted"/>
<dbReference type="SMART" id="SM01054">
    <property type="entry name" value="CaM_binding"/>
    <property type="match status" value="1"/>
</dbReference>
<gene>
    <name evidence="3" type="ORF">FPE_LOCUS31116</name>
</gene>
<feature type="compositionally biased region" description="Polar residues" evidence="1">
    <location>
        <begin position="73"/>
        <end position="87"/>
    </location>
</feature>
<feature type="compositionally biased region" description="Basic and acidic residues" evidence="1">
    <location>
        <begin position="1"/>
        <end position="16"/>
    </location>
</feature>
<feature type="region of interest" description="Disordered" evidence="1">
    <location>
        <begin position="253"/>
        <end position="382"/>
    </location>
</feature>
<dbReference type="GO" id="GO:0005516">
    <property type="term" value="F:calmodulin binding"/>
    <property type="evidence" value="ECO:0007669"/>
    <property type="project" value="InterPro"/>
</dbReference>
<dbReference type="EMBL" id="OU503055">
    <property type="protein sequence ID" value="CAI9783595.1"/>
    <property type="molecule type" value="Genomic_DNA"/>
</dbReference>
<feature type="domain" description="Calmodulin-binding" evidence="2">
    <location>
        <begin position="287"/>
        <end position="398"/>
    </location>
</feature>
<dbReference type="PANTHER" id="PTHR33349:SF20">
    <property type="entry name" value="CHROMO DOMAIN CEC-LIKE PROTEIN"/>
    <property type="match status" value="1"/>
</dbReference>
<protein>
    <recommendedName>
        <fullName evidence="2">Calmodulin-binding domain-containing protein</fullName>
    </recommendedName>
</protein>
<reference evidence="3" key="1">
    <citation type="submission" date="2023-05" db="EMBL/GenBank/DDBJ databases">
        <authorList>
            <person name="Huff M."/>
        </authorList>
    </citation>
    <scope>NUCLEOTIDE SEQUENCE</scope>
</reference>